<proteinExistence type="predicted"/>
<dbReference type="Proteomes" id="UP000621859">
    <property type="component" value="Unassembled WGS sequence"/>
</dbReference>
<comment type="caution">
    <text evidence="1">The sequence shown here is derived from an EMBL/GenBank/DDBJ whole genome shotgun (WGS) entry which is preliminary data.</text>
</comment>
<keyword evidence="2" id="KW-1185">Reference proteome</keyword>
<evidence type="ECO:0000313" key="2">
    <source>
        <dbReference type="Proteomes" id="UP000621859"/>
    </source>
</evidence>
<protein>
    <submittedName>
        <fullName evidence="1">Uncharacterized protein</fullName>
    </submittedName>
</protein>
<accession>A0ABQ2PPM0</accession>
<name>A0ABQ2PPM0_9NEIS</name>
<organism evidence="1 2">
    <name type="scientific">Silvimonas amylolytica</name>
    <dbReference type="NCBI Taxonomy" id="449663"/>
    <lineage>
        <taxon>Bacteria</taxon>
        <taxon>Pseudomonadati</taxon>
        <taxon>Pseudomonadota</taxon>
        <taxon>Betaproteobacteria</taxon>
        <taxon>Neisseriales</taxon>
        <taxon>Chitinibacteraceae</taxon>
        <taxon>Silvimonas</taxon>
    </lineage>
</organism>
<sequence length="68" mass="7196">MAVSEAEKKAELNRQTISAMINSPEGMSSKAAFHNGNGTDYSSAGMAGVVRINANDMKARIAPWPTVN</sequence>
<dbReference type="EMBL" id="BMLY01000004">
    <property type="protein sequence ID" value="GGP26909.1"/>
    <property type="molecule type" value="Genomic_DNA"/>
</dbReference>
<gene>
    <name evidence="1" type="ORF">GCM10010971_27280</name>
</gene>
<reference evidence="2" key="1">
    <citation type="journal article" date="2019" name="Int. J. Syst. Evol. Microbiol.">
        <title>The Global Catalogue of Microorganisms (GCM) 10K type strain sequencing project: providing services to taxonomists for standard genome sequencing and annotation.</title>
        <authorList>
            <consortium name="The Broad Institute Genomics Platform"/>
            <consortium name="The Broad Institute Genome Sequencing Center for Infectious Disease"/>
            <person name="Wu L."/>
            <person name="Ma J."/>
        </authorList>
    </citation>
    <scope>NUCLEOTIDE SEQUENCE [LARGE SCALE GENOMIC DNA]</scope>
    <source>
        <strain evidence="2">CGMCC 1.8860</strain>
    </source>
</reference>
<evidence type="ECO:0000313" key="1">
    <source>
        <dbReference type="EMBL" id="GGP26909.1"/>
    </source>
</evidence>